<reference evidence="2 3" key="1">
    <citation type="submission" date="2015-04" db="EMBL/GenBank/DDBJ databases">
        <authorList>
            <person name="Syromyatnikov M.Y."/>
            <person name="Popov V.N."/>
        </authorList>
    </citation>
    <scope>NUCLEOTIDE SEQUENCE [LARGE SCALE GENOMIC DNA]</scope>
</reference>
<evidence type="ECO:0000313" key="3">
    <source>
        <dbReference type="Proteomes" id="UP000183832"/>
    </source>
</evidence>
<name>A0A1J1ISG8_9DIPT</name>
<feature type="region of interest" description="Disordered" evidence="1">
    <location>
        <begin position="38"/>
        <end position="66"/>
    </location>
</feature>
<dbReference type="Proteomes" id="UP000183832">
    <property type="component" value="Unassembled WGS sequence"/>
</dbReference>
<accession>A0A1J1ISG8</accession>
<dbReference type="AlphaFoldDB" id="A0A1J1ISG8"/>
<protein>
    <submittedName>
        <fullName evidence="2">CLUMA_CG015550, isoform A</fullName>
    </submittedName>
</protein>
<evidence type="ECO:0000256" key="1">
    <source>
        <dbReference type="SAM" id="MobiDB-lite"/>
    </source>
</evidence>
<keyword evidence="3" id="KW-1185">Reference proteome</keyword>
<evidence type="ECO:0000313" key="2">
    <source>
        <dbReference type="EMBL" id="CRL02054.1"/>
    </source>
</evidence>
<dbReference type="EMBL" id="CVRI01000057">
    <property type="protein sequence ID" value="CRL02054.1"/>
    <property type="molecule type" value="Genomic_DNA"/>
</dbReference>
<proteinExistence type="predicted"/>
<gene>
    <name evidence="2" type="ORF">CLUMA_CG015550</name>
</gene>
<sequence length="66" mass="7936">MNFPMASDEICLSKLSIMFCVLNDDMIKRKHPMRKCKLRQKSRNMRQEFDDKKKRGNEKIVSNYLP</sequence>
<organism evidence="2 3">
    <name type="scientific">Clunio marinus</name>
    <dbReference type="NCBI Taxonomy" id="568069"/>
    <lineage>
        <taxon>Eukaryota</taxon>
        <taxon>Metazoa</taxon>
        <taxon>Ecdysozoa</taxon>
        <taxon>Arthropoda</taxon>
        <taxon>Hexapoda</taxon>
        <taxon>Insecta</taxon>
        <taxon>Pterygota</taxon>
        <taxon>Neoptera</taxon>
        <taxon>Endopterygota</taxon>
        <taxon>Diptera</taxon>
        <taxon>Nematocera</taxon>
        <taxon>Chironomoidea</taxon>
        <taxon>Chironomidae</taxon>
        <taxon>Clunio</taxon>
    </lineage>
</organism>